<keyword evidence="7" id="KW-0325">Glycoprotein</keyword>
<dbReference type="GO" id="GO:0006508">
    <property type="term" value="P:proteolysis"/>
    <property type="evidence" value="ECO:0000318"/>
    <property type="project" value="GO_Central"/>
</dbReference>
<sequence length="540" mass="59188">MGRTLETIVFFVFLSTLLHTLVFSTSTDGLVRIQLKKARSGGTTRIDSYSSLYEDDHDDDYLNTLIKEYGTNVDDLQDSQRSDIVALKNYRDVQYFGEIGIGTPPQKFTVIFDTGSANLWIPSSECSSSVSKHAAIDYGIGSISGYFSEDNIIVGGLVVENQFIEATRDVGMPFLEGKFDGILGLGFKETSVGNVVPIWDNMVNQHLVRERVISFWLNRNGDTDEGGEIVFGGVDPNHYKGMHTYVPVTEKGYWQFDLGDILINGKQTGMHLTNTLVNYKLEFFFIVGHVLFFLAGICKSGCLAIADSGASLIAGPTAMINQINLAIGTNGIFADSCRMVVTLSGRLIFDSLGALIWPSPMMCMCSAKTESVTDKSNGVFSGLQGNPMCIICKLVVGLMHTGIVVSRDTVIKLVGDVSCLSCCFMLFSTYIIVVFHLTNPNLQLCNLVPIPFGASVVDCARIPFMPVITFTIGGKQFELSPDEYILTIGKGADMTCVSGFISLDFPHPRGSLWVLGDVFMRRYHTVFDYGNLRMGFAEAA</sequence>
<feature type="active site" evidence="8">
    <location>
        <position position="307"/>
    </location>
</feature>
<evidence type="ECO:0000313" key="12">
    <source>
        <dbReference type="EMBL" id="OTG27620.1"/>
    </source>
</evidence>
<dbReference type="Proteomes" id="UP000215914">
    <property type="component" value="Chromosome 4"/>
</dbReference>
<dbReference type="Pfam" id="PF00026">
    <property type="entry name" value="Asp"/>
    <property type="match status" value="1"/>
</dbReference>
<dbReference type="AlphaFoldDB" id="A0A251UW69"/>
<dbReference type="PANTHER" id="PTHR47966">
    <property type="entry name" value="BETA-SITE APP-CLEAVING ENZYME, ISOFORM A-RELATED"/>
    <property type="match status" value="1"/>
</dbReference>
<feature type="chain" id="PRO_5013236459" evidence="10">
    <location>
        <begin position="25"/>
        <end position="540"/>
    </location>
</feature>
<dbReference type="SUPFAM" id="SSF50630">
    <property type="entry name" value="Acid proteases"/>
    <property type="match status" value="1"/>
</dbReference>
<keyword evidence="4 9" id="KW-0378">Hydrolase</keyword>
<evidence type="ECO:0000256" key="3">
    <source>
        <dbReference type="ARBA" id="ARBA00022750"/>
    </source>
</evidence>
<dbReference type="InParanoid" id="A0A251UW69"/>
<dbReference type="InterPro" id="IPR001461">
    <property type="entry name" value="Aspartic_peptidase_A1"/>
</dbReference>
<evidence type="ECO:0000256" key="2">
    <source>
        <dbReference type="ARBA" id="ARBA00022670"/>
    </source>
</evidence>
<keyword evidence="5" id="KW-0865">Zymogen</keyword>
<keyword evidence="13" id="KW-1185">Reference proteome</keyword>
<evidence type="ECO:0000256" key="6">
    <source>
        <dbReference type="ARBA" id="ARBA00023157"/>
    </source>
</evidence>
<dbReference type="FunFam" id="2.40.70.10:FF:000115">
    <property type="entry name" value="Lysosomal aspartic protease"/>
    <property type="match status" value="1"/>
</dbReference>
<reference evidence="13" key="1">
    <citation type="journal article" date="2017" name="Nature">
        <title>The sunflower genome provides insights into oil metabolism, flowering and Asterid evolution.</title>
        <authorList>
            <person name="Badouin H."/>
            <person name="Gouzy J."/>
            <person name="Grassa C.J."/>
            <person name="Murat F."/>
            <person name="Staton S.E."/>
            <person name="Cottret L."/>
            <person name="Lelandais-Briere C."/>
            <person name="Owens G.L."/>
            <person name="Carrere S."/>
            <person name="Mayjonade B."/>
            <person name="Legrand L."/>
            <person name="Gill N."/>
            <person name="Kane N.C."/>
            <person name="Bowers J.E."/>
            <person name="Hubner S."/>
            <person name="Bellec A."/>
            <person name="Berard A."/>
            <person name="Berges H."/>
            <person name="Blanchet N."/>
            <person name="Boniface M.C."/>
            <person name="Brunel D."/>
            <person name="Catrice O."/>
            <person name="Chaidir N."/>
            <person name="Claudel C."/>
            <person name="Donnadieu C."/>
            <person name="Faraut T."/>
            <person name="Fievet G."/>
            <person name="Helmstetter N."/>
            <person name="King M."/>
            <person name="Knapp S.J."/>
            <person name="Lai Z."/>
            <person name="Le Paslier M.C."/>
            <person name="Lippi Y."/>
            <person name="Lorenzon L."/>
            <person name="Mandel J.R."/>
            <person name="Marage G."/>
            <person name="Marchand G."/>
            <person name="Marquand E."/>
            <person name="Bret-Mestries E."/>
            <person name="Morien E."/>
            <person name="Nambeesan S."/>
            <person name="Nguyen T."/>
            <person name="Pegot-Espagnet P."/>
            <person name="Pouilly N."/>
            <person name="Raftis F."/>
            <person name="Sallet E."/>
            <person name="Schiex T."/>
            <person name="Thomas J."/>
            <person name="Vandecasteele C."/>
            <person name="Vares D."/>
            <person name="Vear F."/>
            <person name="Vautrin S."/>
            <person name="Crespi M."/>
            <person name="Mangin B."/>
            <person name="Burke J.M."/>
            <person name="Salse J."/>
            <person name="Munos S."/>
            <person name="Vincourt P."/>
            <person name="Rieseberg L.H."/>
            <person name="Langlade N.B."/>
        </authorList>
    </citation>
    <scope>NUCLEOTIDE SEQUENCE [LARGE SCALE GENOMIC DNA]</scope>
    <source>
        <strain evidence="13">cv. SF193</strain>
    </source>
</reference>
<evidence type="ECO:0000256" key="10">
    <source>
        <dbReference type="SAM" id="SignalP"/>
    </source>
</evidence>
<keyword evidence="6" id="KW-1015">Disulfide bond</keyword>
<gene>
    <name evidence="12" type="ORF">HannXRQ_Chr04g0102041</name>
</gene>
<evidence type="ECO:0000256" key="9">
    <source>
        <dbReference type="RuleBase" id="RU000454"/>
    </source>
</evidence>
<dbReference type="PROSITE" id="PS51767">
    <property type="entry name" value="PEPTIDASE_A1"/>
    <property type="match status" value="1"/>
</dbReference>
<proteinExistence type="inferred from homology"/>
<dbReference type="EMBL" id="CM007893">
    <property type="protein sequence ID" value="OTG27620.1"/>
    <property type="molecule type" value="Genomic_DNA"/>
</dbReference>
<name>A0A251UW69_HELAN</name>
<protein>
    <submittedName>
        <fullName evidence="12">Putative aspartic peptidase A1 family, Aspartic peptidase domain protein</fullName>
    </submittedName>
</protein>
<feature type="signal peptide" evidence="10">
    <location>
        <begin position="1"/>
        <end position="24"/>
    </location>
</feature>
<keyword evidence="2 9" id="KW-0645">Protease</keyword>
<evidence type="ECO:0000256" key="4">
    <source>
        <dbReference type="ARBA" id="ARBA00022801"/>
    </source>
</evidence>
<feature type="active site" evidence="8">
    <location>
        <position position="113"/>
    </location>
</feature>
<dbReference type="InterPro" id="IPR021109">
    <property type="entry name" value="Peptidase_aspartic_dom_sf"/>
</dbReference>
<evidence type="ECO:0000256" key="7">
    <source>
        <dbReference type="ARBA" id="ARBA00023180"/>
    </source>
</evidence>
<evidence type="ECO:0000256" key="5">
    <source>
        <dbReference type="ARBA" id="ARBA00023145"/>
    </source>
</evidence>
<dbReference type="Gene3D" id="2.40.70.10">
    <property type="entry name" value="Acid Proteases"/>
    <property type="match status" value="3"/>
</dbReference>
<dbReference type="PROSITE" id="PS00141">
    <property type="entry name" value="ASP_PROTEASE"/>
    <property type="match status" value="2"/>
</dbReference>
<keyword evidence="10" id="KW-0732">Signal</keyword>
<comment type="similarity">
    <text evidence="1 9">Belongs to the peptidase A1 family.</text>
</comment>
<keyword evidence="3 9" id="KW-0064">Aspartyl protease</keyword>
<evidence type="ECO:0000256" key="1">
    <source>
        <dbReference type="ARBA" id="ARBA00007447"/>
    </source>
</evidence>
<dbReference type="PRINTS" id="PR00792">
    <property type="entry name" value="PEPSIN"/>
</dbReference>
<dbReference type="InterPro" id="IPR001969">
    <property type="entry name" value="Aspartic_peptidase_AS"/>
</dbReference>
<dbReference type="PANTHER" id="PTHR47966:SF80">
    <property type="entry name" value="ASPARTIC PROTEINASE-LIKE"/>
    <property type="match status" value="1"/>
</dbReference>
<feature type="domain" description="Peptidase A1" evidence="11">
    <location>
        <begin position="95"/>
        <end position="537"/>
    </location>
</feature>
<dbReference type="GO" id="GO:0004190">
    <property type="term" value="F:aspartic-type endopeptidase activity"/>
    <property type="evidence" value="ECO:0000318"/>
    <property type="project" value="GO_Central"/>
</dbReference>
<evidence type="ECO:0000313" key="13">
    <source>
        <dbReference type="Proteomes" id="UP000215914"/>
    </source>
</evidence>
<evidence type="ECO:0000256" key="8">
    <source>
        <dbReference type="PIRSR" id="PIRSR601461-1"/>
    </source>
</evidence>
<dbReference type="InterPro" id="IPR033121">
    <property type="entry name" value="PEPTIDASE_A1"/>
</dbReference>
<organism evidence="12 13">
    <name type="scientific">Helianthus annuus</name>
    <name type="common">Common sunflower</name>
    <dbReference type="NCBI Taxonomy" id="4232"/>
    <lineage>
        <taxon>Eukaryota</taxon>
        <taxon>Viridiplantae</taxon>
        <taxon>Streptophyta</taxon>
        <taxon>Embryophyta</taxon>
        <taxon>Tracheophyta</taxon>
        <taxon>Spermatophyta</taxon>
        <taxon>Magnoliopsida</taxon>
        <taxon>eudicotyledons</taxon>
        <taxon>Gunneridae</taxon>
        <taxon>Pentapetalae</taxon>
        <taxon>asterids</taxon>
        <taxon>campanulids</taxon>
        <taxon>Asterales</taxon>
        <taxon>Asteraceae</taxon>
        <taxon>Asteroideae</taxon>
        <taxon>Heliantheae alliance</taxon>
        <taxon>Heliantheae</taxon>
        <taxon>Helianthus</taxon>
    </lineage>
</organism>
<accession>A0A251UW69</accession>
<evidence type="ECO:0000259" key="11">
    <source>
        <dbReference type="PROSITE" id="PS51767"/>
    </source>
</evidence>